<evidence type="ECO:0000256" key="13">
    <source>
        <dbReference type="PIRSR" id="PIRSR036958-3"/>
    </source>
</evidence>
<dbReference type="InterPro" id="IPR001339">
    <property type="entry name" value="mRNA_cap_enzyme_adenylation"/>
</dbReference>
<dbReference type="PROSITE" id="PS00383">
    <property type="entry name" value="TYR_PHOSPHATASE_1"/>
    <property type="match status" value="1"/>
</dbReference>
<evidence type="ECO:0000313" key="17">
    <source>
        <dbReference type="Proteomes" id="UP000631114"/>
    </source>
</evidence>
<evidence type="ECO:0000256" key="5">
    <source>
        <dbReference type="ARBA" id="ARBA00022695"/>
    </source>
</evidence>
<feature type="region of interest" description="Disordered" evidence="14">
    <location>
        <begin position="13"/>
        <end position="65"/>
    </location>
</feature>
<dbReference type="InterPro" id="IPR051029">
    <property type="entry name" value="mRNA_Capping_Enz/RNA_Phosphat"/>
</dbReference>
<gene>
    <name evidence="16" type="ORF">IFM89_028057</name>
</gene>
<dbReference type="FunFam" id="3.30.470.30:FF:000005">
    <property type="entry name" value="mRNA capping enzyme, putative"/>
    <property type="match status" value="1"/>
</dbReference>
<dbReference type="SUPFAM" id="SSF52799">
    <property type="entry name" value="(Phosphotyrosine protein) phosphatases II"/>
    <property type="match status" value="1"/>
</dbReference>
<dbReference type="GO" id="GO:0006370">
    <property type="term" value="P:7-methylguanosine mRNA capping"/>
    <property type="evidence" value="ECO:0007669"/>
    <property type="project" value="UniProtKB-KW"/>
</dbReference>
<dbReference type="SUPFAM" id="SSF56091">
    <property type="entry name" value="DNA ligase/mRNA capping enzyme, catalytic domain"/>
    <property type="match status" value="1"/>
</dbReference>
<feature type="binding site" evidence="13">
    <location>
        <begin position="528"/>
        <end position="530"/>
    </location>
    <ligand>
        <name>GTP</name>
        <dbReference type="ChEBI" id="CHEBI:37565"/>
    </ligand>
</feature>
<feature type="binding site" evidence="13">
    <location>
        <begin position="404"/>
        <end position="406"/>
    </location>
    <ligand>
        <name>GTP</name>
        <dbReference type="ChEBI" id="CHEBI:37565"/>
    </ligand>
</feature>
<evidence type="ECO:0000256" key="11">
    <source>
        <dbReference type="PIRSR" id="PIRSR036958-1"/>
    </source>
</evidence>
<reference evidence="16 17" key="1">
    <citation type="submission" date="2020-10" db="EMBL/GenBank/DDBJ databases">
        <title>The Coptis chinensis genome and diversification of protoberbering-type alkaloids.</title>
        <authorList>
            <person name="Wang B."/>
            <person name="Shu S."/>
            <person name="Song C."/>
            <person name="Liu Y."/>
        </authorList>
    </citation>
    <scope>NUCLEOTIDE SEQUENCE [LARGE SCALE GENOMIC DNA]</scope>
    <source>
        <strain evidence="16">HL-2020</strain>
        <tissue evidence="16">Leaf</tissue>
    </source>
</reference>
<dbReference type="InterPro" id="IPR000340">
    <property type="entry name" value="Dual-sp_phosphatase_cat-dom"/>
</dbReference>
<dbReference type="Pfam" id="PF03919">
    <property type="entry name" value="mRNA_cap_C"/>
    <property type="match status" value="1"/>
</dbReference>
<proteinExistence type="predicted"/>
<feature type="active site" description="Phosphocysteine intermediate" evidence="11">
    <location>
        <position position="190"/>
    </location>
</feature>
<evidence type="ECO:0000256" key="8">
    <source>
        <dbReference type="ARBA" id="ARBA00023134"/>
    </source>
</evidence>
<dbReference type="OrthoDB" id="200924at2759"/>
<dbReference type="PIRSF" id="PIRSF036958">
    <property type="entry name" value="mRNA_capping_HCE"/>
    <property type="match status" value="1"/>
</dbReference>
<dbReference type="CDD" id="cd14502">
    <property type="entry name" value="RNA_5'-triphosphatase"/>
    <property type="match status" value="1"/>
</dbReference>
<evidence type="ECO:0000259" key="15">
    <source>
        <dbReference type="PROSITE" id="PS50056"/>
    </source>
</evidence>
<accession>A0A835LKR9</accession>
<evidence type="ECO:0000256" key="14">
    <source>
        <dbReference type="SAM" id="MobiDB-lite"/>
    </source>
</evidence>
<comment type="caution">
    <text evidence="16">The sequence shown here is derived from an EMBL/GenBank/DDBJ whole genome shotgun (WGS) entry which is preliminary data.</text>
</comment>
<dbReference type="GO" id="GO:0005634">
    <property type="term" value="C:nucleus"/>
    <property type="evidence" value="ECO:0007669"/>
    <property type="project" value="UniProtKB-SubCell"/>
</dbReference>
<dbReference type="PROSITE" id="PS50056">
    <property type="entry name" value="TYR_PHOSPHATASE_2"/>
    <property type="match status" value="1"/>
</dbReference>
<keyword evidence="8 13" id="KW-0342">GTP-binding</keyword>
<name>A0A835LKR9_9MAGN</name>
<dbReference type="GO" id="GO:0140818">
    <property type="term" value="F:mRNA 5'-triphosphate monophosphatase activity"/>
    <property type="evidence" value="ECO:0007669"/>
    <property type="project" value="InterPro"/>
</dbReference>
<feature type="binding site" evidence="13">
    <location>
        <begin position="595"/>
        <end position="600"/>
    </location>
    <ligand>
        <name>GTP</name>
        <dbReference type="ChEBI" id="CHEBI:37565"/>
    </ligand>
</feature>
<protein>
    <recommendedName>
        <fullName evidence="2">mRNA guanylyltransferase</fullName>
        <ecNumber evidence="2">2.7.7.50</ecNumber>
    </recommendedName>
</protein>
<dbReference type="FunFam" id="3.90.190.10:FF:000055">
    <property type="entry name" value="mRNA capping enzyme family protein"/>
    <property type="match status" value="1"/>
</dbReference>
<keyword evidence="17" id="KW-1185">Reference proteome</keyword>
<dbReference type="GO" id="GO:0004484">
    <property type="term" value="F:mRNA guanylyltransferase activity"/>
    <property type="evidence" value="ECO:0007669"/>
    <property type="project" value="UniProtKB-EC"/>
</dbReference>
<keyword evidence="9" id="KW-0539">Nucleus</keyword>
<feature type="domain" description="Tyrosine specific protein phosphatases" evidence="15">
    <location>
        <begin position="165"/>
        <end position="235"/>
    </location>
</feature>
<evidence type="ECO:0000256" key="2">
    <source>
        <dbReference type="ARBA" id="ARBA00012475"/>
    </source>
</evidence>
<dbReference type="InterPro" id="IPR000387">
    <property type="entry name" value="Tyr_Pase_dom"/>
</dbReference>
<evidence type="ECO:0000256" key="10">
    <source>
        <dbReference type="ARBA" id="ARBA00044624"/>
    </source>
</evidence>
<evidence type="ECO:0000256" key="9">
    <source>
        <dbReference type="ARBA" id="ARBA00023242"/>
    </source>
</evidence>
<dbReference type="InterPro" id="IPR029021">
    <property type="entry name" value="Prot-tyrosine_phosphatase-like"/>
</dbReference>
<feature type="binding site" evidence="13">
    <location>
        <position position="358"/>
    </location>
    <ligand>
        <name>GTP</name>
        <dbReference type="ChEBI" id="CHEBI:37565"/>
    </ligand>
</feature>
<dbReference type="Pfam" id="PF00782">
    <property type="entry name" value="DSPc"/>
    <property type="match status" value="1"/>
</dbReference>
<keyword evidence="6 13" id="KW-0547">Nucleotide-binding</keyword>
<dbReference type="Gene3D" id="2.40.50.140">
    <property type="entry name" value="Nucleic acid-binding proteins"/>
    <property type="match status" value="1"/>
</dbReference>
<evidence type="ECO:0000313" key="16">
    <source>
        <dbReference type="EMBL" id="KAF9598525.1"/>
    </source>
</evidence>
<keyword evidence="3" id="KW-0507">mRNA processing</keyword>
<dbReference type="Pfam" id="PF01331">
    <property type="entry name" value="mRNA_cap_enzyme"/>
    <property type="match status" value="1"/>
</dbReference>
<dbReference type="PANTHER" id="PTHR10367">
    <property type="entry name" value="MRNA-CAPPING ENZYME"/>
    <property type="match status" value="1"/>
</dbReference>
<dbReference type="Proteomes" id="UP000631114">
    <property type="component" value="Unassembled WGS sequence"/>
</dbReference>
<feature type="active site" description="N6-GMP-lysine intermediate" evidence="12">
    <location>
        <position position="353"/>
    </location>
</feature>
<evidence type="ECO:0000256" key="4">
    <source>
        <dbReference type="ARBA" id="ARBA00022679"/>
    </source>
</evidence>
<dbReference type="SUPFAM" id="SSF50249">
    <property type="entry name" value="Nucleic acid-binding proteins"/>
    <property type="match status" value="1"/>
</dbReference>
<dbReference type="PANTHER" id="PTHR10367:SF17">
    <property type="entry name" value="MRNA-CAPPING ENZYME"/>
    <property type="match status" value="1"/>
</dbReference>
<feature type="binding site" evidence="13">
    <location>
        <position position="373"/>
    </location>
    <ligand>
        <name>GTP</name>
        <dbReference type="ChEBI" id="CHEBI:37565"/>
    </ligand>
</feature>
<keyword evidence="7" id="KW-0506">mRNA capping</keyword>
<evidence type="ECO:0000256" key="1">
    <source>
        <dbReference type="ARBA" id="ARBA00004123"/>
    </source>
</evidence>
<dbReference type="InterPro" id="IPR016130">
    <property type="entry name" value="Tyr_Pase_AS"/>
</dbReference>
<dbReference type="InterPro" id="IPR017074">
    <property type="entry name" value="mRNA_cap_enz_bifunc"/>
</dbReference>
<dbReference type="Gene3D" id="3.90.190.10">
    <property type="entry name" value="Protein tyrosine phosphatase superfamily"/>
    <property type="match status" value="1"/>
</dbReference>
<dbReference type="GO" id="GO:0005525">
    <property type="term" value="F:GTP binding"/>
    <property type="evidence" value="ECO:0007669"/>
    <property type="project" value="UniProtKB-KW"/>
</dbReference>
<keyword evidence="4" id="KW-0808">Transferase</keyword>
<dbReference type="InterPro" id="IPR013846">
    <property type="entry name" value="mRNA_cap_enzyme_C"/>
</dbReference>
<evidence type="ECO:0000256" key="3">
    <source>
        <dbReference type="ARBA" id="ARBA00022664"/>
    </source>
</evidence>
<evidence type="ECO:0000256" key="6">
    <source>
        <dbReference type="ARBA" id="ARBA00022741"/>
    </source>
</evidence>
<evidence type="ECO:0000256" key="7">
    <source>
        <dbReference type="ARBA" id="ARBA00023042"/>
    </source>
</evidence>
<comment type="subcellular location">
    <subcellularLocation>
        <location evidence="1">Nucleus</location>
    </subcellularLocation>
</comment>
<keyword evidence="5" id="KW-0548">Nucleotidyltransferase</keyword>
<dbReference type="InterPro" id="IPR012340">
    <property type="entry name" value="NA-bd_OB-fold"/>
</dbReference>
<evidence type="ECO:0000256" key="12">
    <source>
        <dbReference type="PIRSR" id="PIRSR036958-2"/>
    </source>
</evidence>
<dbReference type="GO" id="GO:0005524">
    <property type="term" value="F:ATP binding"/>
    <property type="evidence" value="ECO:0007669"/>
    <property type="project" value="InterPro"/>
</dbReference>
<sequence length="659" mass="78303">MDLNVLPEEHEDVMIRGHHFDQQPAPPPRREHEDRRRQYKRDYPSEGPNQSQRGAAGFQNKRFRPFDRNKLPDGWLDCPSYGENIDYIIPSKVPLGDDFNLNDKRYSWREVTRDQAKFGRELGLVIDLTNTNRYYPASDWRNQGIKHVKIACRGRGSYPEDESVNDFMYEVMQFYSVKQHSKKKYILVHCTHGYNRTGYMIVHFLVRSQSISVTEALQRFSSARPPGIYKEDYIDALYMFYGERRPESTLCPPTPEWKRSSELDLNGKAMQDGDGGVAVGHELQDNKEMTNDDILGDALPYEEQDVMQKSCYDLLDLGRRNRGNLQFPGSHPVSLNRDNLQLLRQRYYYATWKADGTRYMMLITWDGCYLIDRKFCFRRVRVRFPVKQNNEVFDKETHNFTLLDGEMVIDTLPGTQKQERRYLIYDVMAINNVPVWKLPFYERWKKLDKEVIEPRNLERQHFNQSGMPYYRYDLEPFRVRRKNFWLLSTVTKLLTDFIPKQLSHEADGLIFQGWDDPYVPRTHEGLLKWKYSDSVDFLFEVTEDHRQLLFLNEGRKKKLVEGRVLFENESDPSAFSGKIIECSWDSNRRVWIYMRIRTDKSNPNEFNTYMKVMRSINDNITQDFLLSEIYQIVRLPMYADRIQNDSKAHMQHQNSGRHK</sequence>
<organism evidence="16 17">
    <name type="scientific">Coptis chinensis</name>
    <dbReference type="NCBI Taxonomy" id="261450"/>
    <lineage>
        <taxon>Eukaryota</taxon>
        <taxon>Viridiplantae</taxon>
        <taxon>Streptophyta</taxon>
        <taxon>Embryophyta</taxon>
        <taxon>Tracheophyta</taxon>
        <taxon>Spermatophyta</taxon>
        <taxon>Magnoliopsida</taxon>
        <taxon>Ranunculales</taxon>
        <taxon>Ranunculaceae</taxon>
        <taxon>Coptidoideae</taxon>
        <taxon>Coptis</taxon>
    </lineage>
</organism>
<dbReference type="Gene3D" id="3.30.470.30">
    <property type="entry name" value="DNA ligase/mRNA capping enzyme"/>
    <property type="match status" value="1"/>
</dbReference>
<dbReference type="CDD" id="cd07895">
    <property type="entry name" value="Adenylation_mRNA_capping"/>
    <property type="match status" value="1"/>
</dbReference>
<feature type="compositionally biased region" description="Basic and acidic residues" evidence="14">
    <location>
        <begin position="28"/>
        <end position="44"/>
    </location>
</feature>
<dbReference type="EC" id="2.7.7.50" evidence="2"/>
<comment type="catalytic activity">
    <reaction evidence="10">
        <text>a 5'-end diphospho-ribonucleoside in mRNA + GTP + H(+) = a 5'-end (5'-triphosphoguanosine)-ribonucleoside in mRNA + diphosphate</text>
        <dbReference type="Rhea" id="RHEA:67012"/>
        <dbReference type="Rhea" id="RHEA-COMP:17165"/>
        <dbReference type="Rhea" id="RHEA-COMP:17166"/>
        <dbReference type="ChEBI" id="CHEBI:15378"/>
        <dbReference type="ChEBI" id="CHEBI:33019"/>
        <dbReference type="ChEBI" id="CHEBI:37565"/>
        <dbReference type="ChEBI" id="CHEBI:167616"/>
        <dbReference type="ChEBI" id="CHEBI:167617"/>
        <dbReference type="EC" id="2.7.7.50"/>
    </reaction>
    <physiologicalReaction direction="left-to-right" evidence="10">
        <dbReference type="Rhea" id="RHEA:67013"/>
    </physiologicalReaction>
</comment>
<dbReference type="AlphaFoldDB" id="A0A835LKR9"/>
<dbReference type="EMBL" id="JADFTS010000007">
    <property type="protein sequence ID" value="KAF9598525.1"/>
    <property type="molecule type" value="Genomic_DNA"/>
</dbReference>